<reference evidence="5 6" key="1">
    <citation type="submission" date="2017-10" db="EMBL/GenBank/DDBJ databases">
        <title>Draft genome of actinobacteria isolated from guarana (Paullinia cupana (Mart.) Ducke.</title>
        <authorList>
            <person name="Siqueira K.A."/>
            <person name="Liotti R.G."/>
            <person name="Mendes T.A."/>
            <person name="Soares M.A."/>
        </authorList>
    </citation>
    <scope>NUCLEOTIDE SEQUENCE [LARGE SCALE GENOMIC DNA]</scope>
    <source>
        <strain evidence="5 6">199</strain>
    </source>
</reference>
<keyword evidence="1" id="KW-0805">Transcription regulation</keyword>
<protein>
    <submittedName>
        <fullName evidence="5">GntR family transcriptional regulator</fullName>
    </submittedName>
</protein>
<evidence type="ECO:0000256" key="3">
    <source>
        <dbReference type="ARBA" id="ARBA00023163"/>
    </source>
</evidence>
<dbReference type="GO" id="GO:0045892">
    <property type="term" value="P:negative regulation of DNA-templated transcription"/>
    <property type="evidence" value="ECO:0007669"/>
    <property type="project" value="TreeGrafter"/>
</dbReference>
<gene>
    <name evidence="5" type="ORF">CQW44_30785</name>
</gene>
<comment type="caution">
    <text evidence="5">The sequence shown here is derived from an EMBL/GenBank/DDBJ whole genome shotgun (WGS) entry which is preliminary data.</text>
</comment>
<proteinExistence type="predicted"/>
<evidence type="ECO:0000313" key="6">
    <source>
        <dbReference type="Proteomes" id="UP000276379"/>
    </source>
</evidence>
<dbReference type="EMBL" id="PDES01000015">
    <property type="protein sequence ID" value="RRQ81726.1"/>
    <property type="molecule type" value="Genomic_DNA"/>
</dbReference>
<evidence type="ECO:0000256" key="2">
    <source>
        <dbReference type="ARBA" id="ARBA00023125"/>
    </source>
</evidence>
<feature type="domain" description="HTH gntR-type" evidence="4">
    <location>
        <begin position="14"/>
        <end position="82"/>
    </location>
</feature>
<evidence type="ECO:0000256" key="1">
    <source>
        <dbReference type="ARBA" id="ARBA00023015"/>
    </source>
</evidence>
<organism evidence="5 6">
    <name type="scientific">Streptomyces griseofuscus</name>
    <dbReference type="NCBI Taxonomy" id="146922"/>
    <lineage>
        <taxon>Bacteria</taxon>
        <taxon>Bacillati</taxon>
        <taxon>Actinomycetota</taxon>
        <taxon>Actinomycetes</taxon>
        <taxon>Kitasatosporales</taxon>
        <taxon>Streptomycetaceae</taxon>
        <taxon>Streptomyces</taxon>
    </lineage>
</organism>
<dbReference type="GO" id="GO:0003700">
    <property type="term" value="F:DNA-binding transcription factor activity"/>
    <property type="evidence" value="ECO:0007669"/>
    <property type="project" value="InterPro"/>
</dbReference>
<sequence length="88" mass="9861">MAAYGRRMEFAEDRPRWRQVHEVIVERIRAGEYPPRSRVPSTVALMGEFGIANVTAQKVLRQLRADGLIYTEVGMGSFVSGPSQPPES</sequence>
<dbReference type="Pfam" id="PF00392">
    <property type="entry name" value="GntR"/>
    <property type="match status" value="1"/>
</dbReference>
<dbReference type="InterPro" id="IPR036390">
    <property type="entry name" value="WH_DNA-bd_sf"/>
</dbReference>
<keyword evidence="2" id="KW-0238">DNA-binding</keyword>
<dbReference type="CDD" id="cd07377">
    <property type="entry name" value="WHTH_GntR"/>
    <property type="match status" value="1"/>
</dbReference>
<dbReference type="InterPro" id="IPR036388">
    <property type="entry name" value="WH-like_DNA-bd_sf"/>
</dbReference>
<keyword evidence="6" id="KW-1185">Reference proteome</keyword>
<dbReference type="SMART" id="SM00345">
    <property type="entry name" value="HTH_GNTR"/>
    <property type="match status" value="1"/>
</dbReference>
<dbReference type="InterPro" id="IPR000524">
    <property type="entry name" value="Tscrpt_reg_HTH_GntR"/>
</dbReference>
<dbReference type="SUPFAM" id="SSF46785">
    <property type="entry name" value="Winged helix' DNA-binding domain"/>
    <property type="match status" value="1"/>
</dbReference>
<dbReference type="Gene3D" id="1.10.10.10">
    <property type="entry name" value="Winged helix-like DNA-binding domain superfamily/Winged helix DNA-binding domain"/>
    <property type="match status" value="1"/>
</dbReference>
<dbReference type="AlphaFoldDB" id="A0A426RZI2"/>
<name>A0A426RZI2_9ACTN</name>
<keyword evidence="3" id="KW-0804">Transcription</keyword>
<accession>A0A426RZI2</accession>
<evidence type="ECO:0000259" key="4">
    <source>
        <dbReference type="PROSITE" id="PS50949"/>
    </source>
</evidence>
<dbReference type="PANTHER" id="PTHR44846:SF1">
    <property type="entry name" value="MANNOSYL-D-GLYCERATE TRANSPORT_METABOLISM SYSTEM REPRESSOR MNGR-RELATED"/>
    <property type="match status" value="1"/>
</dbReference>
<dbReference type="GO" id="GO:0003677">
    <property type="term" value="F:DNA binding"/>
    <property type="evidence" value="ECO:0007669"/>
    <property type="project" value="UniProtKB-KW"/>
</dbReference>
<dbReference type="InterPro" id="IPR050679">
    <property type="entry name" value="Bact_HTH_transcr_reg"/>
</dbReference>
<dbReference type="PANTHER" id="PTHR44846">
    <property type="entry name" value="MANNOSYL-D-GLYCERATE TRANSPORT/METABOLISM SYSTEM REPRESSOR MNGR-RELATED"/>
    <property type="match status" value="1"/>
</dbReference>
<dbReference type="PROSITE" id="PS50949">
    <property type="entry name" value="HTH_GNTR"/>
    <property type="match status" value="1"/>
</dbReference>
<dbReference type="Proteomes" id="UP000276379">
    <property type="component" value="Unassembled WGS sequence"/>
</dbReference>
<evidence type="ECO:0000313" key="5">
    <source>
        <dbReference type="EMBL" id="RRQ81726.1"/>
    </source>
</evidence>